<evidence type="ECO:0000256" key="2">
    <source>
        <dbReference type="ARBA" id="ARBA00022475"/>
    </source>
</evidence>
<evidence type="ECO:0000256" key="5">
    <source>
        <dbReference type="ARBA" id="ARBA00022723"/>
    </source>
</evidence>
<dbReference type="GO" id="GO:0046872">
    <property type="term" value="F:metal ion binding"/>
    <property type="evidence" value="ECO:0007669"/>
    <property type="project" value="UniProtKB-KW"/>
</dbReference>
<evidence type="ECO:0000256" key="3">
    <source>
        <dbReference type="ARBA" id="ARBA00022670"/>
    </source>
</evidence>
<dbReference type="GO" id="GO:0004222">
    <property type="term" value="F:metalloendopeptidase activity"/>
    <property type="evidence" value="ECO:0007669"/>
    <property type="project" value="InterPro"/>
</dbReference>
<keyword evidence="6" id="KW-0378">Hydrolase</keyword>
<feature type="domain" description="Peptidase M48" evidence="12">
    <location>
        <begin position="95"/>
        <end position="308"/>
    </location>
</feature>
<feature type="transmembrane region" description="Helical" evidence="11">
    <location>
        <begin position="17"/>
        <end position="40"/>
    </location>
</feature>
<dbReference type="EMBL" id="SMTF01000012">
    <property type="protein sequence ID" value="TDK22760.1"/>
    <property type="molecule type" value="Genomic_DNA"/>
</dbReference>
<evidence type="ECO:0000313" key="13">
    <source>
        <dbReference type="EMBL" id="TDK22760.1"/>
    </source>
</evidence>
<keyword evidence="3" id="KW-0645">Protease</keyword>
<evidence type="ECO:0000256" key="7">
    <source>
        <dbReference type="ARBA" id="ARBA00022833"/>
    </source>
</evidence>
<dbReference type="Pfam" id="PF01435">
    <property type="entry name" value="Peptidase_M48"/>
    <property type="match status" value="1"/>
</dbReference>
<protein>
    <submittedName>
        <fullName evidence="13">Peptidase M48 Ste24p</fullName>
    </submittedName>
</protein>
<dbReference type="InterPro" id="IPR050083">
    <property type="entry name" value="HtpX_protease"/>
</dbReference>
<feature type="transmembrane region" description="Helical" evidence="11">
    <location>
        <begin position="171"/>
        <end position="193"/>
    </location>
</feature>
<keyword evidence="2" id="KW-1003">Cell membrane</keyword>
<name>A0A4R5TQL7_9GAMM</name>
<evidence type="ECO:0000256" key="6">
    <source>
        <dbReference type="ARBA" id="ARBA00022801"/>
    </source>
</evidence>
<dbReference type="PANTHER" id="PTHR43221:SF2">
    <property type="entry name" value="PROTEASE HTPX HOMOLOG"/>
    <property type="match status" value="1"/>
</dbReference>
<dbReference type="InterPro" id="IPR001915">
    <property type="entry name" value="Peptidase_M48"/>
</dbReference>
<evidence type="ECO:0000259" key="12">
    <source>
        <dbReference type="Pfam" id="PF01435"/>
    </source>
</evidence>
<feature type="transmembrane region" description="Helical" evidence="11">
    <location>
        <begin position="205"/>
        <end position="225"/>
    </location>
</feature>
<keyword evidence="8 11" id="KW-1133">Transmembrane helix</keyword>
<keyword evidence="7" id="KW-0862">Zinc</keyword>
<accession>A0A4R5TQL7</accession>
<dbReference type="AlphaFoldDB" id="A0A4R5TQL7"/>
<dbReference type="PANTHER" id="PTHR43221">
    <property type="entry name" value="PROTEASE HTPX"/>
    <property type="match status" value="1"/>
</dbReference>
<dbReference type="CDD" id="cd07340">
    <property type="entry name" value="M48B_Htpx_like"/>
    <property type="match status" value="1"/>
</dbReference>
<keyword evidence="14" id="KW-1185">Reference proteome</keyword>
<evidence type="ECO:0000313" key="14">
    <source>
        <dbReference type="Proteomes" id="UP000294796"/>
    </source>
</evidence>
<dbReference type="GO" id="GO:0006508">
    <property type="term" value="P:proteolysis"/>
    <property type="evidence" value="ECO:0007669"/>
    <property type="project" value="UniProtKB-KW"/>
</dbReference>
<sequence>MNFFERQAQARRNTTRLVVLFALAVVGIVLAVDLGVALVFGANATVLAMASLLTLGVIGIGSLYRIASLRGGGESVAQQMGGVPVREDTTDYHLRRLRNVVEEMSIASGVPVPAIYVMEHESGINAFAAGYSPSDAVIAVTRGALERLNRDELQGVVAHEYSHILNGDMRLNIRLVGVLFGILMLGLIGRKILQHAHGFRGRDGLPVLVGALIAMLVGAVGLFFGRMIKASVSRSREVLADASAVQFTRQPAGLAGALKKIGGLQEGSRLAERADAEEVSHMLFGDGTGLSGLFATHPPLLQRIQALEPAFKADQLQRLRAQWLATPPDGLDEDARMGLVGPGRAGSPLPAQAAQLDVTPPMVSAQVAHPKNDDYLRADAIVAAIGDDLHDAATRREHAMPLLLGLLLSNEGRVRSLQHEEIVARMGKLAATEAERLRAESLHDLHPMLRLPLAMMAFPVLRLRPRPELATFLDTVHAVIHADGQVSLFEYCLGRLLETHLREALDPSRHARFGRRKPGNVKQEFATLLAVIAQAGNPGSAEDARRAYLAGMQRVLPRDHLPYAPPAEGIVALDAVWAPLDALDPLAKEVMVEALTATASHDGRISVAEAELLRTICAVLHCPLPPMLERV</sequence>
<evidence type="ECO:0000256" key="10">
    <source>
        <dbReference type="ARBA" id="ARBA00023136"/>
    </source>
</evidence>
<comment type="cofactor">
    <cofactor evidence="1">
        <name>Zn(2+)</name>
        <dbReference type="ChEBI" id="CHEBI:29105"/>
    </cofactor>
</comment>
<organism evidence="13 14">
    <name type="scientific">Luteimonas aestuarii</name>
    <dbReference type="NCBI Taxonomy" id="453837"/>
    <lineage>
        <taxon>Bacteria</taxon>
        <taxon>Pseudomonadati</taxon>
        <taxon>Pseudomonadota</taxon>
        <taxon>Gammaproteobacteria</taxon>
        <taxon>Lysobacterales</taxon>
        <taxon>Lysobacteraceae</taxon>
        <taxon>Luteimonas</taxon>
    </lineage>
</organism>
<dbReference type="Gene3D" id="3.30.2010.10">
    <property type="entry name" value="Metalloproteases ('zincins'), catalytic domain"/>
    <property type="match status" value="1"/>
</dbReference>
<evidence type="ECO:0000256" key="11">
    <source>
        <dbReference type="SAM" id="Phobius"/>
    </source>
</evidence>
<evidence type="ECO:0000256" key="4">
    <source>
        <dbReference type="ARBA" id="ARBA00022692"/>
    </source>
</evidence>
<dbReference type="RefSeq" id="WP_133322911.1">
    <property type="nucleotide sequence ID" value="NZ_SMTF01000012.1"/>
</dbReference>
<evidence type="ECO:0000256" key="8">
    <source>
        <dbReference type="ARBA" id="ARBA00022989"/>
    </source>
</evidence>
<feature type="transmembrane region" description="Helical" evidence="11">
    <location>
        <begin position="46"/>
        <end position="64"/>
    </location>
</feature>
<reference evidence="13 14" key="1">
    <citation type="submission" date="2019-03" db="EMBL/GenBank/DDBJ databases">
        <title>Luteimonas zhaokaii sp.nov., isolated from the rectal contents of Plateau pika in Yushu, Qinghai Province, China.</title>
        <authorList>
            <person name="Zhang G."/>
        </authorList>
    </citation>
    <scope>NUCLEOTIDE SEQUENCE [LARGE SCALE GENOMIC DNA]</scope>
    <source>
        <strain evidence="13 14">B9</strain>
    </source>
</reference>
<dbReference type="Proteomes" id="UP000294796">
    <property type="component" value="Unassembled WGS sequence"/>
</dbReference>
<comment type="caution">
    <text evidence="13">The sequence shown here is derived from an EMBL/GenBank/DDBJ whole genome shotgun (WGS) entry which is preliminary data.</text>
</comment>
<proteinExistence type="predicted"/>
<keyword evidence="5" id="KW-0479">Metal-binding</keyword>
<keyword evidence="10 11" id="KW-0472">Membrane</keyword>
<dbReference type="OrthoDB" id="15218at2"/>
<gene>
    <name evidence="13" type="ORF">E2F46_13475</name>
</gene>
<keyword evidence="4 11" id="KW-0812">Transmembrane</keyword>
<keyword evidence="9" id="KW-0482">Metalloprotease</keyword>
<evidence type="ECO:0000256" key="1">
    <source>
        <dbReference type="ARBA" id="ARBA00001947"/>
    </source>
</evidence>
<evidence type="ECO:0000256" key="9">
    <source>
        <dbReference type="ARBA" id="ARBA00023049"/>
    </source>
</evidence>